<keyword evidence="1" id="KW-0560">Oxidoreductase</keyword>
<dbReference type="GO" id="GO:0016491">
    <property type="term" value="F:oxidoreductase activity"/>
    <property type="evidence" value="ECO:0007669"/>
    <property type="project" value="UniProtKB-KW"/>
</dbReference>
<dbReference type="PANTHER" id="PTHR14239:SF10">
    <property type="entry name" value="REDUCTASE"/>
    <property type="match status" value="1"/>
</dbReference>
<feature type="chain" id="PRO_5012821654" description="Pyrroline-5-carboxylate reductase catalytic N-terminal domain-containing protein" evidence="2">
    <location>
        <begin position="27"/>
        <end position="243"/>
    </location>
</feature>
<dbReference type="InterPro" id="IPR036291">
    <property type="entry name" value="NAD(P)-bd_dom_sf"/>
</dbReference>
<feature type="domain" description="Pyrroline-5-carboxylate reductase catalytic N-terminal" evidence="3">
    <location>
        <begin position="39"/>
        <end position="130"/>
    </location>
</feature>
<dbReference type="Gene3D" id="3.40.50.720">
    <property type="entry name" value="NAD(P)-binding Rossmann-like Domain"/>
    <property type="match status" value="1"/>
</dbReference>
<keyword evidence="5" id="KW-1185">Reference proteome</keyword>
<sequence>MHQDRRRFLKAVGVSAVALASCSLGAPLGAGATSPEMRRIGIVGSGRVGGALGTVWVNVGHEVMFSSRHIENDRALAARLGRGARAGSPREATAFGEVVMISVPYHALPDVGKELGDLLEGKVVIDTCNPFVHRDGEIANWAREKGAGLASAELLPGARIVRAFNAVGYARMGAAHEEPGRFGMPIASDDEEAVAIVSPLIRDIGYEPVLIGGLESGRHLMPATPLAGERTPDEIRRIAATLQ</sequence>
<evidence type="ECO:0000313" key="4">
    <source>
        <dbReference type="EMBL" id="OOG25408.1"/>
    </source>
</evidence>
<dbReference type="PANTHER" id="PTHR14239">
    <property type="entry name" value="DUDULIN-RELATED"/>
    <property type="match status" value="1"/>
</dbReference>
<dbReference type="Pfam" id="PF03807">
    <property type="entry name" value="F420_oxidored"/>
    <property type="match status" value="1"/>
</dbReference>
<reference evidence="4 5" key="1">
    <citation type="submission" date="2017-02" db="EMBL/GenBank/DDBJ databases">
        <title>Genomic diversity within the haloalkaliphilic genus Thioalkalivibrio.</title>
        <authorList>
            <person name="Ahn A.-C."/>
            <person name="Meier-Kolthoff J."/>
            <person name="Overmars L."/>
            <person name="Richter M."/>
            <person name="Woyke T."/>
            <person name="Sorokin D.Y."/>
            <person name="Muyzer G."/>
        </authorList>
    </citation>
    <scope>NUCLEOTIDE SEQUENCE [LARGE SCALE GENOMIC DNA]</scope>
    <source>
        <strain evidence="4 5">ALJD</strain>
    </source>
</reference>
<dbReference type="InterPro" id="IPR006311">
    <property type="entry name" value="TAT_signal"/>
</dbReference>
<dbReference type="Proteomes" id="UP000189462">
    <property type="component" value="Unassembled WGS sequence"/>
</dbReference>
<name>A0A1V3NKJ1_9GAMM</name>
<evidence type="ECO:0000256" key="2">
    <source>
        <dbReference type="SAM" id="SignalP"/>
    </source>
</evidence>
<organism evidence="4 5">
    <name type="scientific">Thioalkalivibrio denitrificans</name>
    <dbReference type="NCBI Taxonomy" id="108003"/>
    <lineage>
        <taxon>Bacteria</taxon>
        <taxon>Pseudomonadati</taxon>
        <taxon>Pseudomonadota</taxon>
        <taxon>Gammaproteobacteria</taxon>
        <taxon>Chromatiales</taxon>
        <taxon>Ectothiorhodospiraceae</taxon>
        <taxon>Thioalkalivibrio</taxon>
    </lineage>
</organism>
<comment type="caution">
    <text evidence="4">The sequence shown here is derived from an EMBL/GenBank/DDBJ whole genome shotgun (WGS) entry which is preliminary data.</text>
</comment>
<gene>
    <name evidence="4" type="ORF">B1C78_06740</name>
</gene>
<dbReference type="PROSITE" id="PS51257">
    <property type="entry name" value="PROKAR_LIPOPROTEIN"/>
    <property type="match status" value="1"/>
</dbReference>
<evidence type="ECO:0000256" key="1">
    <source>
        <dbReference type="ARBA" id="ARBA00023002"/>
    </source>
</evidence>
<proteinExistence type="predicted"/>
<dbReference type="SUPFAM" id="SSF51735">
    <property type="entry name" value="NAD(P)-binding Rossmann-fold domains"/>
    <property type="match status" value="1"/>
</dbReference>
<accession>A0A1V3NKJ1</accession>
<keyword evidence="2" id="KW-0732">Signal</keyword>
<dbReference type="AlphaFoldDB" id="A0A1V3NKJ1"/>
<feature type="signal peptide" evidence="2">
    <location>
        <begin position="1"/>
        <end position="26"/>
    </location>
</feature>
<evidence type="ECO:0000259" key="3">
    <source>
        <dbReference type="Pfam" id="PF03807"/>
    </source>
</evidence>
<protein>
    <recommendedName>
        <fullName evidence="3">Pyrroline-5-carboxylate reductase catalytic N-terminal domain-containing protein</fullName>
    </recommendedName>
</protein>
<dbReference type="PROSITE" id="PS51318">
    <property type="entry name" value="TAT"/>
    <property type="match status" value="1"/>
</dbReference>
<dbReference type="EMBL" id="MVBK01000038">
    <property type="protein sequence ID" value="OOG25408.1"/>
    <property type="molecule type" value="Genomic_DNA"/>
</dbReference>
<dbReference type="InterPro" id="IPR051267">
    <property type="entry name" value="STEAP_metalloreductase"/>
</dbReference>
<dbReference type="InterPro" id="IPR028939">
    <property type="entry name" value="P5C_Rdtase_cat_N"/>
</dbReference>
<evidence type="ECO:0000313" key="5">
    <source>
        <dbReference type="Proteomes" id="UP000189462"/>
    </source>
</evidence>